<feature type="compositionally biased region" description="Low complexity" evidence="1">
    <location>
        <begin position="24"/>
        <end position="37"/>
    </location>
</feature>
<name>A0A9W9NT50_9EURO</name>
<dbReference type="AlphaFoldDB" id="A0A9W9NT50"/>
<sequence>MILGASHLVLFENNGAEGEPRPDATPGTGSAPSGSSAQSNPTVKPETKQPKATDKSPNASSNKDTQSGAA</sequence>
<gene>
    <name evidence="2" type="ORF">N7468_006869</name>
</gene>
<evidence type="ECO:0000313" key="3">
    <source>
        <dbReference type="Proteomes" id="UP001150941"/>
    </source>
</evidence>
<proteinExistence type="predicted"/>
<dbReference type="Proteomes" id="UP001150941">
    <property type="component" value="Unassembled WGS sequence"/>
</dbReference>
<accession>A0A9W9NT50</accession>
<dbReference type="GeneID" id="83203468"/>
<reference evidence="2" key="1">
    <citation type="submission" date="2022-11" db="EMBL/GenBank/DDBJ databases">
        <authorList>
            <person name="Petersen C."/>
        </authorList>
    </citation>
    <scope>NUCLEOTIDE SEQUENCE</scope>
    <source>
        <strain evidence="2">IBT 19713</strain>
    </source>
</reference>
<evidence type="ECO:0000256" key="1">
    <source>
        <dbReference type="SAM" id="MobiDB-lite"/>
    </source>
</evidence>
<dbReference type="RefSeq" id="XP_058329055.1">
    <property type="nucleotide sequence ID" value="XM_058476165.1"/>
</dbReference>
<feature type="compositionally biased region" description="Polar residues" evidence="1">
    <location>
        <begin position="55"/>
        <end position="70"/>
    </location>
</feature>
<keyword evidence="3" id="KW-1185">Reference proteome</keyword>
<dbReference type="EMBL" id="JAPQKS010000005">
    <property type="protein sequence ID" value="KAJ5225644.1"/>
    <property type="molecule type" value="Genomic_DNA"/>
</dbReference>
<protein>
    <submittedName>
        <fullName evidence="2">Uncharacterized protein</fullName>
    </submittedName>
</protein>
<feature type="compositionally biased region" description="Basic and acidic residues" evidence="1">
    <location>
        <begin position="45"/>
        <end position="54"/>
    </location>
</feature>
<evidence type="ECO:0000313" key="2">
    <source>
        <dbReference type="EMBL" id="KAJ5225644.1"/>
    </source>
</evidence>
<organism evidence="2 3">
    <name type="scientific">Penicillium chermesinum</name>
    <dbReference type="NCBI Taxonomy" id="63820"/>
    <lineage>
        <taxon>Eukaryota</taxon>
        <taxon>Fungi</taxon>
        <taxon>Dikarya</taxon>
        <taxon>Ascomycota</taxon>
        <taxon>Pezizomycotina</taxon>
        <taxon>Eurotiomycetes</taxon>
        <taxon>Eurotiomycetidae</taxon>
        <taxon>Eurotiales</taxon>
        <taxon>Aspergillaceae</taxon>
        <taxon>Penicillium</taxon>
    </lineage>
</organism>
<comment type="caution">
    <text evidence="2">The sequence shown here is derived from an EMBL/GenBank/DDBJ whole genome shotgun (WGS) entry which is preliminary data.</text>
</comment>
<feature type="region of interest" description="Disordered" evidence="1">
    <location>
        <begin position="1"/>
        <end position="70"/>
    </location>
</feature>
<reference evidence="2" key="2">
    <citation type="journal article" date="2023" name="IMA Fungus">
        <title>Comparative genomic study of the Penicillium genus elucidates a diverse pangenome and 15 lateral gene transfer events.</title>
        <authorList>
            <person name="Petersen C."/>
            <person name="Sorensen T."/>
            <person name="Nielsen M.R."/>
            <person name="Sondergaard T.E."/>
            <person name="Sorensen J.L."/>
            <person name="Fitzpatrick D.A."/>
            <person name="Frisvad J.C."/>
            <person name="Nielsen K.L."/>
        </authorList>
    </citation>
    <scope>NUCLEOTIDE SEQUENCE</scope>
    <source>
        <strain evidence="2">IBT 19713</strain>
    </source>
</reference>